<proteinExistence type="inferred from homology"/>
<reference evidence="6" key="1">
    <citation type="submission" date="2021-10" db="EMBL/GenBank/DDBJ databases">
        <title>Roseicella aerolatum sp. nov., isolated from aerosols of e-waste dismantling site.</title>
        <authorList>
            <person name="Qin T."/>
        </authorList>
    </citation>
    <scope>NUCLEOTIDE SEQUENCE</scope>
    <source>
        <strain evidence="6">GB24</strain>
    </source>
</reference>
<evidence type="ECO:0000313" key="7">
    <source>
        <dbReference type="Proteomes" id="UP001139311"/>
    </source>
</evidence>
<dbReference type="PANTHER" id="PTHR30290:SF38">
    <property type="entry name" value="D,D-DIPEPTIDE-BINDING PERIPLASMIC PROTEIN DDPA-RELATED"/>
    <property type="match status" value="1"/>
</dbReference>
<evidence type="ECO:0000256" key="3">
    <source>
        <dbReference type="ARBA" id="ARBA00022729"/>
    </source>
</evidence>
<comment type="similarity">
    <text evidence="2">Belongs to the bacterial solute-binding protein 5 family.</text>
</comment>
<accession>A0A9X1IDG1</accession>
<dbReference type="GO" id="GO:1904680">
    <property type="term" value="F:peptide transmembrane transporter activity"/>
    <property type="evidence" value="ECO:0007669"/>
    <property type="project" value="TreeGrafter"/>
</dbReference>
<dbReference type="RefSeq" id="WP_226608140.1">
    <property type="nucleotide sequence ID" value="NZ_JAJAQI010000013.1"/>
</dbReference>
<evidence type="ECO:0000256" key="1">
    <source>
        <dbReference type="ARBA" id="ARBA00004418"/>
    </source>
</evidence>
<dbReference type="EMBL" id="JAJAQI010000013">
    <property type="protein sequence ID" value="MCB4822211.1"/>
    <property type="molecule type" value="Genomic_DNA"/>
</dbReference>
<dbReference type="Gene3D" id="3.90.76.10">
    <property type="entry name" value="Dipeptide-binding Protein, Domain 1"/>
    <property type="match status" value="1"/>
</dbReference>
<comment type="subcellular location">
    <subcellularLocation>
        <location evidence="1">Periplasm</location>
    </subcellularLocation>
</comment>
<evidence type="ECO:0000313" key="6">
    <source>
        <dbReference type="EMBL" id="MCB4822211.1"/>
    </source>
</evidence>
<dbReference type="SUPFAM" id="SSF53850">
    <property type="entry name" value="Periplasmic binding protein-like II"/>
    <property type="match status" value="1"/>
</dbReference>
<dbReference type="Gene3D" id="3.10.105.10">
    <property type="entry name" value="Dipeptide-binding Protein, Domain 3"/>
    <property type="match status" value="1"/>
</dbReference>
<dbReference type="GO" id="GO:0015833">
    <property type="term" value="P:peptide transport"/>
    <property type="evidence" value="ECO:0007669"/>
    <property type="project" value="TreeGrafter"/>
</dbReference>
<evidence type="ECO:0000259" key="5">
    <source>
        <dbReference type="Pfam" id="PF00496"/>
    </source>
</evidence>
<dbReference type="PANTHER" id="PTHR30290">
    <property type="entry name" value="PERIPLASMIC BINDING COMPONENT OF ABC TRANSPORTER"/>
    <property type="match status" value="1"/>
</dbReference>
<name>A0A9X1IDG1_9PROT</name>
<keyword evidence="3 4" id="KW-0732">Signal</keyword>
<dbReference type="Pfam" id="PF00496">
    <property type="entry name" value="SBP_bac_5"/>
    <property type="match status" value="1"/>
</dbReference>
<dbReference type="InterPro" id="IPR000914">
    <property type="entry name" value="SBP_5_dom"/>
</dbReference>
<gene>
    <name evidence="6" type="ORF">LHA35_10755</name>
</gene>
<feature type="chain" id="PRO_5040790938" evidence="4">
    <location>
        <begin position="22"/>
        <end position="522"/>
    </location>
</feature>
<dbReference type="GO" id="GO:0030288">
    <property type="term" value="C:outer membrane-bounded periplasmic space"/>
    <property type="evidence" value="ECO:0007669"/>
    <property type="project" value="UniProtKB-ARBA"/>
</dbReference>
<protein>
    <submittedName>
        <fullName evidence="6">ABC transporter substrate-binding protein</fullName>
    </submittedName>
</protein>
<keyword evidence="7" id="KW-1185">Reference proteome</keyword>
<dbReference type="PIRSF" id="PIRSF002741">
    <property type="entry name" value="MppA"/>
    <property type="match status" value="1"/>
</dbReference>
<dbReference type="AlphaFoldDB" id="A0A9X1IDG1"/>
<comment type="caution">
    <text evidence="6">The sequence shown here is derived from an EMBL/GenBank/DDBJ whole genome shotgun (WGS) entry which is preliminary data.</text>
</comment>
<organism evidence="6 7">
    <name type="scientific">Roseicella aerolata</name>
    <dbReference type="NCBI Taxonomy" id="2883479"/>
    <lineage>
        <taxon>Bacteria</taxon>
        <taxon>Pseudomonadati</taxon>
        <taxon>Pseudomonadota</taxon>
        <taxon>Alphaproteobacteria</taxon>
        <taxon>Acetobacterales</taxon>
        <taxon>Roseomonadaceae</taxon>
        <taxon>Roseicella</taxon>
    </lineage>
</organism>
<dbReference type="Proteomes" id="UP001139311">
    <property type="component" value="Unassembled WGS sequence"/>
</dbReference>
<dbReference type="InterPro" id="IPR030678">
    <property type="entry name" value="Peptide/Ni-bd"/>
</dbReference>
<feature type="domain" description="Solute-binding protein family 5" evidence="5">
    <location>
        <begin position="66"/>
        <end position="420"/>
    </location>
</feature>
<dbReference type="InterPro" id="IPR039424">
    <property type="entry name" value="SBP_5"/>
</dbReference>
<dbReference type="GO" id="GO:0043190">
    <property type="term" value="C:ATP-binding cassette (ABC) transporter complex"/>
    <property type="evidence" value="ECO:0007669"/>
    <property type="project" value="InterPro"/>
</dbReference>
<evidence type="ECO:0000256" key="2">
    <source>
        <dbReference type="ARBA" id="ARBA00005695"/>
    </source>
</evidence>
<dbReference type="Gene3D" id="3.40.190.10">
    <property type="entry name" value="Periplasmic binding protein-like II"/>
    <property type="match status" value="1"/>
</dbReference>
<evidence type="ECO:0000256" key="4">
    <source>
        <dbReference type="SAM" id="SignalP"/>
    </source>
</evidence>
<feature type="signal peptide" evidence="4">
    <location>
        <begin position="1"/>
        <end position="21"/>
    </location>
</feature>
<sequence>MHRIIAAAAMAALLAGSPALAQRTLTIGAQTPPSALDPHYHNTQNNNQIARMVFEPLFELDTRAQFQPRLARSMRMVDELTWEVKLNTAARFHDGTPFEAEDVAFTFARVPTVPNSPALFTPQVRSIAAIEVVDPETILLRTREPNPLMRFDMAAPVILSRRIHGPNPQTADFNSGKLMIGTGPYRHVDYRQSERLELARNTEWHGPVEPWDRVVYRFIPQAGSRMAALLSGEVDLIDYVPVQDVPRLEQDRRFALFQIDSITFVYLAPDAMRETSPFVTDRQGRPLPANPLADQRVREALSLAIPRQQIAERLYSGLASPADQFAAPVAEHRLEGLGPLPFDPARARALLAEAGFGQGFRMTIHGPNGFFPSDDNLLQALAQAFTRIGIETQVQALPPANLFTRATNRDFSLFMTYFSSYLTINPLRQVVMTRNPELGHGPFNRQRYSNPAVDQPLAAALTTMEEERRKALTQQAARALLEDKGLIPVINLRNVWAGRRDKVVYDPSPANHTEPRLARPVP</sequence>